<dbReference type="InterPro" id="IPR017896">
    <property type="entry name" value="4Fe4S_Fe-S-bd"/>
</dbReference>
<dbReference type="RefSeq" id="WP_095642319.1">
    <property type="nucleotide sequence ID" value="NZ_LMVO01000023.1"/>
</dbReference>
<keyword evidence="3" id="KW-0408">Iron</keyword>
<gene>
    <name evidence="6" type="ORF">ASJ83_02110</name>
</gene>
<keyword evidence="4" id="KW-0411">Iron-sulfur</keyword>
<evidence type="ECO:0000259" key="5">
    <source>
        <dbReference type="PROSITE" id="PS51379"/>
    </source>
</evidence>
<dbReference type="Proteomes" id="UP000243820">
    <property type="component" value="Unassembled WGS sequence"/>
</dbReference>
<evidence type="ECO:0000313" key="6">
    <source>
        <dbReference type="EMBL" id="PAV09181.1"/>
    </source>
</evidence>
<dbReference type="PANTHER" id="PTHR43687">
    <property type="entry name" value="ADENYLYLSULFATE REDUCTASE, BETA SUBUNIT"/>
    <property type="match status" value="1"/>
</dbReference>
<keyword evidence="1" id="KW-0004">4Fe-4S</keyword>
<dbReference type="GO" id="GO:0016491">
    <property type="term" value="F:oxidoreductase activity"/>
    <property type="evidence" value="ECO:0007669"/>
    <property type="project" value="UniProtKB-ARBA"/>
</dbReference>
<evidence type="ECO:0000256" key="4">
    <source>
        <dbReference type="ARBA" id="ARBA00023014"/>
    </source>
</evidence>
<accession>A0AAX0Q761</accession>
<comment type="caution">
    <text evidence="6">The sequence shown here is derived from an EMBL/GenBank/DDBJ whole genome shotgun (WGS) entry which is preliminary data.</text>
</comment>
<keyword evidence="7" id="KW-1185">Reference proteome</keyword>
<dbReference type="Pfam" id="PF13187">
    <property type="entry name" value="Fer4_9"/>
    <property type="match status" value="1"/>
</dbReference>
<proteinExistence type="predicted"/>
<dbReference type="NCBIfam" id="NF040864">
    <property type="entry name" value="HgcB_ferredoxin"/>
    <property type="match status" value="1"/>
</dbReference>
<dbReference type="GO" id="GO:0051539">
    <property type="term" value="F:4 iron, 4 sulfur cluster binding"/>
    <property type="evidence" value="ECO:0007669"/>
    <property type="project" value="UniProtKB-KW"/>
</dbReference>
<feature type="domain" description="4Fe-4S ferredoxin-type" evidence="5">
    <location>
        <begin position="8"/>
        <end position="33"/>
    </location>
</feature>
<evidence type="ECO:0000313" key="7">
    <source>
        <dbReference type="Proteomes" id="UP000243820"/>
    </source>
</evidence>
<dbReference type="PANTHER" id="PTHR43687:SF1">
    <property type="entry name" value="FERREDOXIN III"/>
    <property type="match status" value="1"/>
</dbReference>
<dbReference type="Gene3D" id="3.30.70.20">
    <property type="match status" value="1"/>
</dbReference>
<dbReference type="SUPFAM" id="SSF54862">
    <property type="entry name" value="4Fe-4S ferredoxins"/>
    <property type="match status" value="1"/>
</dbReference>
<dbReference type="PROSITE" id="PS51379">
    <property type="entry name" value="4FE4S_FER_2"/>
    <property type="match status" value="2"/>
</dbReference>
<evidence type="ECO:0000256" key="1">
    <source>
        <dbReference type="ARBA" id="ARBA00022485"/>
    </source>
</evidence>
<dbReference type="EMBL" id="LMVO01000023">
    <property type="protein sequence ID" value="PAV09181.1"/>
    <property type="molecule type" value="Genomic_DNA"/>
</dbReference>
<dbReference type="InterPro" id="IPR017900">
    <property type="entry name" value="4Fe4S_Fe_S_CS"/>
</dbReference>
<dbReference type="AlphaFoldDB" id="A0AAX0Q761"/>
<name>A0AAX0Q761_9EURY</name>
<evidence type="ECO:0000256" key="3">
    <source>
        <dbReference type="ARBA" id="ARBA00023004"/>
    </source>
</evidence>
<sequence>MFDSYTETSLSFDPALCINCRRCTQVCPHAVFTAGQTRVILDRPSACMECGACALNCPVQAIIVQSGVGCAWGMIGAALRGKDMDTEACCGEDGSCCGSSAPKQKALICDCGKKER</sequence>
<keyword evidence="2" id="KW-0479">Metal-binding</keyword>
<protein>
    <submittedName>
        <fullName evidence="6">4Fe-4S ferredoxin</fullName>
    </submittedName>
</protein>
<evidence type="ECO:0000256" key="2">
    <source>
        <dbReference type="ARBA" id="ARBA00022723"/>
    </source>
</evidence>
<dbReference type="GO" id="GO:0046872">
    <property type="term" value="F:metal ion binding"/>
    <property type="evidence" value="ECO:0007669"/>
    <property type="project" value="UniProtKB-KW"/>
</dbReference>
<reference evidence="6 7" key="1">
    <citation type="journal article" date="2017" name="BMC Genomics">
        <title>Genomic analysis of methanogenic archaea reveals a shift towards energy conservation.</title>
        <authorList>
            <person name="Gilmore S.P."/>
            <person name="Henske J.K."/>
            <person name="Sexton J.A."/>
            <person name="Solomon K.V."/>
            <person name="Seppala S."/>
            <person name="Yoo J.I."/>
            <person name="Huyett L.M."/>
            <person name="Pressman A."/>
            <person name="Cogan J.Z."/>
            <person name="Kivenson V."/>
            <person name="Peng X."/>
            <person name="Tan Y."/>
            <person name="Valentine D.L."/>
            <person name="O'Malley M.A."/>
        </authorList>
    </citation>
    <scope>NUCLEOTIDE SEQUENCE [LARGE SCALE GENOMIC DNA]</scope>
    <source>
        <strain evidence="6 7">XII</strain>
    </source>
</reference>
<organism evidence="6 7">
    <name type="scientific">Methanocorpusculum parvum</name>
    <dbReference type="NCBI Taxonomy" id="2193"/>
    <lineage>
        <taxon>Archaea</taxon>
        <taxon>Methanobacteriati</taxon>
        <taxon>Methanobacteriota</taxon>
        <taxon>Stenosarchaea group</taxon>
        <taxon>Methanomicrobia</taxon>
        <taxon>Methanomicrobiales</taxon>
        <taxon>Methanocorpusculaceae</taxon>
        <taxon>Methanocorpusculum</taxon>
    </lineage>
</organism>
<dbReference type="PROSITE" id="PS00198">
    <property type="entry name" value="4FE4S_FER_1"/>
    <property type="match status" value="1"/>
</dbReference>
<feature type="domain" description="4Fe-4S ferredoxin-type" evidence="5">
    <location>
        <begin position="37"/>
        <end position="67"/>
    </location>
</feature>
<dbReference type="InterPro" id="IPR050572">
    <property type="entry name" value="Fe-S_Ferredoxin"/>
</dbReference>